<organism evidence="1 2">
    <name type="scientific">Comamonas testosteroni</name>
    <name type="common">Pseudomonas testosteroni</name>
    <dbReference type="NCBI Taxonomy" id="285"/>
    <lineage>
        <taxon>Bacteria</taxon>
        <taxon>Pseudomonadati</taxon>
        <taxon>Pseudomonadota</taxon>
        <taxon>Betaproteobacteria</taxon>
        <taxon>Burkholderiales</taxon>
        <taxon>Comamonadaceae</taxon>
        <taxon>Comamonas</taxon>
    </lineage>
</organism>
<gene>
    <name evidence="1" type="ORF">GL58_04255</name>
</gene>
<dbReference type="EMBL" id="JNVD01000013">
    <property type="protein sequence ID" value="KOC24170.1"/>
    <property type="molecule type" value="Genomic_DNA"/>
</dbReference>
<name>A0A0L7MQS5_COMTE</name>
<reference evidence="2" key="1">
    <citation type="submission" date="2014-06" db="EMBL/GenBank/DDBJ databases">
        <title>Draft genome sequence of C. testosteroni WDL7.</title>
        <authorList>
            <person name="Wu Y."/>
            <person name="Seshan H."/>
            <person name="Arumugam K."/>
        </authorList>
    </citation>
    <scope>NUCLEOTIDE SEQUENCE [LARGE SCALE GENOMIC DNA]</scope>
    <source>
        <strain evidence="2">WDL7</strain>
    </source>
</reference>
<dbReference type="PATRIC" id="fig|285.49.peg.889"/>
<comment type="caution">
    <text evidence="1">The sequence shown here is derived from an EMBL/GenBank/DDBJ whole genome shotgun (WGS) entry which is preliminary data.</text>
</comment>
<evidence type="ECO:0000313" key="2">
    <source>
        <dbReference type="Proteomes" id="UP000037442"/>
    </source>
</evidence>
<dbReference type="Proteomes" id="UP000037442">
    <property type="component" value="Unassembled WGS sequence"/>
</dbReference>
<protein>
    <submittedName>
        <fullName evidence="1">Uncharacterized protein</fullName>
    </submittedName>
</protein>
<dbReference type="AlphaFoldDB" id="A0A0L7MQS5"/>
<evidence type="ECO:0000313" key="1">
    <source>
        <dbReference type="EMBL" id="KOC24170.1"/>
    </source>
</evidence>
<proteinExistence type="predicted"/>
<accession>A0A0L7MQS5</accession>
<sequence length="83" mass="9213">MDDVLSSIRDCSMAMIGIDLVFSIFYKKTFASWRELLKTATETVGKSGKDWLDTLRNSSRYKVCVNTAAAASRTRVQMALAGI</sequence>